<evidence type="ECO:0000256" key="4">
    <source>
        <dbReference type="ARBA" id="ARBA00023163"/>
    </source>
</evidence>
<evidence type="ECO:0000256" key="6">
    <source>
        <dbReference type="SAM" id="MobiDB-lite"/>
    </source>
</evidence>
<evidence type="ECO:0000256" key="1">
    <source>
        <dbReference type="ARBA" id="ARBA00022723"/>
    </source>
</evidence>
<dbReference type="EMBL" id="JBFXLS010000008">
    <property type="protein sequence ID" value="KAL2831703.1"/>
    <property type="molecule type" value="Genomic_DNA"/>
</dbReference>
<dbReference type="PANTHER" id="PTHR47424">
    <property type="entry name" value="REGULATORY PROTEIN GAL4"/>
    <property type="match status" value="1"/>
</dbReference>
<dbReference type="PANTHER" id="PTHR47424:SF5">
    <property type="entry name" value="ZN(II)2CYS6 TRANSCRIPTION FACTOR (EUROFUNG)"/>
    <property type="match status" value="1"/>
</dbReference>
<evidence type="ECO:0000313" key="8">
    <source>
        <dbReference type="EMBL" id="KAL2831703.1"/>
    </source>
</evidence>
<dbReference type="Pfam" id="PF00172">
    <property type="entry name" value="Zn_clus"/>
    <property type="match status" value="1"/>
</dbReference>
<dbReference type="CDD" id="cd12148">
    <property type="entry name" value="fungal_TF_MHR"/>
    <property type="match status" value="1"/>
</dbReference>
<organism evidence="8 9">
    <name type="scientific">Aspergillus cavernicola</name>
    <dbReference type="NCBI Taxonomy" id="176166"/>
    <lineage>
        <taxon>Eukaryota</taxon>
        <taxon>Fungi</taxon>
        <taxon>Dikarya</taxon>
        <taxon>Ascomycota</taxon>
        <taxon>Pezizomycotina</taxon>
        <taxon>Eurotiomycetes</taxon>
        <taxon>Eurotiomycetidae</taxon>
        <taxon>Eurotiales</taxon>
        <taxon>Aspergillaceae</taxon>
        <taxon>Aspergillus</taxon>
        <taxon>Aspergillus subgen. Nidulantes</taxon>
    </lineage>
</organism>
<dbReference type="PROSITE" id="PS00463">
    <property type="entry name" value="ZN2_CY6_FUNGAL_1"/>
    <property type="match status" value="1"/>
</dbReference>
<dbReference type="SMART" id="SM00066">
    <property type="entry name" value="GAL4"/>
    <property type="match status" value="1"/>
</dbReference>
<keyword evidence="9" id="KW-1185">Reference proteome</keyword>
<dbReference type="InterPro" id="IPR007219">
    <property type="entry name" value="XnlR_reg_dom"/>
</dbReference>
<feature type="region of interest" description="Disordered" evidence="6">
    <location>
        <begin position="110"/>
        <end position="148"/>
    </location>
</feature>
<name>A0ABR4IXZ8_9EURO</name>
<dbReference type="Gene3D" id="4.10.240.10">
    <property type="entry name" value="Zn(2)-C6 fungal-type DNA-binding domain"/>
    <property type="match status" value="1"/>
</dbReference>
<gene>
    <name evidence="8" type="ORF">BDW59DRAFT_139861</name>
</gene>
<evidence type="ECO:0000256" key="2">
    <source>
        <dbReference type="ARBA" id="ARBA00023015"/>
    </source>
</evidence>
<dbReference type="Proteomes" id="UP001610335">
    <property type="component" value="Unassembled WGS sequence"/>
</dbReference>
<dbReference type="SUPFAM" id="SSF57701">
    <property type="entry name" value="Zn2/Cys6 DNA-binding domain"/>
    <property type="match status" value="1"/>
</dbReference>
<keyword evidence="5" id="KW-0539">Nucleus</keyword>
<keyword evidence="3" id="KW-0238">DNA-binding</keyword>
<keyword evidence="4" id="KW-0804">Transcription</keyword>
<reference evidence="8 9" key="1">
    <citation type="submission" date="2024-07" db="EMBL/GenBank/DDBJ databases">
        <title>Section-level genome sequencing and comparative genomics of Aspergillus sections Usti and Cavernicolus.</title>
        <authorList>
            <consortium name="Lawrence Berkeley National Laboratory"/>
            <person name="Nybo J.L."/>
            <person name="Vesth T.C."/>
            <person name="Theobald S."/>
            <person name="Frisvad J.C."/>
            <person name="Larsen T.O."/>
            <person name="Kjaerboelling I."/>
            <person name="Rothschild-Mancinelli K."/>
            <person name="Lyhne E.K."/>
            <person name="Kogle M.E."/>
            <person name="Barry K."/>
            <person name="Clum A."/>
            <person name="Na H."/>
            <person name="Ledsgaard L."/>
            <person name="Lin J."/>
            <person name="Lipzen A."/>
            <person name="Kuo A."/>
            <person name="Riley R."/>
            <person name="Mondo S."/>
            <person name="LaButti K."/>
            <person name="Haridas S."/>
            <person name="Pangalinan J."/>
            <person name="Salamov A.A."/>
            <person name="Simmons B.A."/>
            <person name="Magnuson J.K."/>
            <person name="Chen J."/>
            <person name="Drula E."/>
            <person name="Henrissat B."/>
            <person name="Wiebenga A."/>
            <person name="Lubbers R.J."/>
            <person name="Gomes A.C."/>
            <person name="Makela M.R."/>
            <person name="Stajich J."/>
            <person name="Grigoriev I.V."/>
            <person name="Mortensen U.H."/>
            <person name="De vries R.P."/>
            <person name="Baker S.E."/>
            <person name="Andersen M.R."/>
        </authorList>
    </citation>
    <scope>NUCLEOTIDE SEQUENCE [LARGE SCALE GENOMIC DNA]</scope>
    <source>
        <strain evidence="8 9">CBS 600.67</strain>
    </source>
</reference>
<dbReference type="InterPro" id="IPR036864">
    <property type="entry name" value="Zn2-C6_fun-type_DNA-bd_sf"/>
</dbReference>
<dbReference type="SMART" id="SM00906">
    <property type="entry name" value="Fungal_trans"/>
    <property type="match status" value="1"/>
</dbReference>
<feature type="domain" description="Zn(2)-C6 fungal-type" evidence="7">
    <location>
        <begin position="20"/>
        <end position="50"/>
    </location>
</feature>
<evidence type="ECO:0000256" key="5">
    <source>
        <dbReference type="ARBA" id="ARBA00023242"/>
    </source>
</evidence>
<keyword evidence="1" id="KW-0479">Metal-binding</keyword>
<evidence type="ECO:0000313" key="9">
    <source>
        <dbReference type="Proteomes" id="UP001610335"/>
    </source>
</evidence>
<accession>A0ABR4IXZ8</accession>
<protein>
    <submittedName>
        <fullName evidence="8">Fungal-specific transcription factor domain-containing protein</fullName>
    </submittedName>
</protein>
<dbReference type="Pfam" id="PF04082">
    <property type="entry name" value="Fungal_trans"/>
    <property type="match status" value="1"/>
</dbReference>
<sequence length="614" mass="69045">MNSHLAPKMELPQRGRVTSSCAECRRRRIRCEGLMTPCRQCVYYQVPHLCHYPPRKQRRNISWRSHNELSDVHAKSQKVIETLFPSFSIDELSSMSRTALVAKAQALLQSSSASSDEKPENDLRDLEPPPERDFSWDEVSNDESQTSRVADDINGLAVSLDSLTSFNASYLGFSSVPTILRVIAHLSPRIRQVVPPSLEASKAPPLLGATPDGSVSVDIDELSLINAYFLHVHPITPMVDEVDFRQRYTEGGVSENQASSWLALFNMVLAMGCFGSETLQFNKHNIVYKRAMSYLSISSLGSGHLYTVQALALYGGYLLHYHNKPNTASAVIGATIRMAVAMGLHRAQMPKHYSDVAQSTTQRSIITRIRTWWSIFCLDTWAASTLGRPGLGYYNPATVLTSPTSSLASLVYGTISLAASEQFCKIATRIHERLVQMPLITPDEITEFDQELLSWQDSLHMFLSNQDHCPPNLRVARGLLRCRFITTRLTLYRPCLLSAALHRKPWSNNLNHHQGKGQKNYVVKCVEIARAGIDTISLDWFPNHILSWNDAWHLFQISLVLVLAAVSDKPGAERERCDEYIMKALALFTPMEPFNANAMQSRRVIQILVRGDYR</sequence>
<dbReference type="InterPro" id="IPR001138">
    <property type="entry name" value="Zn2Cys6_DnaBD"/>
</dbReference>
<comment type="caution">
    <text evidence="8">The sequence shown here is derived from an EMBL/GenBank/DDBJ whole genome shotgun (WGS) entry which is preliminary data.</text>
</comment>
<dbReference type="InterPro" id="IPR051127">
    <property type="entry name" value="Fungal_SecMet_Regulators"/>
</dbReference>
<evidence type="ECO:0000256" key="3">
    <source>
        <dbReference type="ARBA" id="ARBA00023125"/>
    </source>
</evidence>
<keyword evidence="2" id="KW-0805">Transcription regulation</keyword>
<evidence type="ECO:0000259" key="7">
    <source>
        <dbReference type="PROSITE" id="PS00463"/>
    </source>
</evidence>
<feature type="compositionally biased region" description="Basic and acidic residues" evidence="6">
    <location>
        <begin position="115"/>
        <end position="135"/>
    </location>
</feature>
<proteinExistence type="predicted"/>